<dbReference type="SUPFAM" id="SSF103473">
    <property type="entry name" value="MFS general substrate transporter"/>
    <property type="match status" value="1"/>
</dbReference>
<organism evidence="13 14">
    <name type="scientific">Pseudallescheria apiosperma</name>
    <name type="common">Scedosporium apiospermum</name>
    <dbReference type="NCBI Taxonomy" id="563466"/>
    <lineage>
        <taxon>Eukaryota</taxon>
        <taxon>Fungi</taxon>
        <taxon>Dikarya</taxon>
        <taxon>Ascomycota</taxon>
        <taxon>Pezizomycotina</taxon>
        <taxon>Sordariomycetes</taxon>
        <taxon>Hypocreomycetidae</taxon>
        <taxon>Microascales</taxon>
        <taxon>Microascaceae</taxon>
        <taxon>Scedosporium</taxon>
    </lineage>
</organism>
<dbReference type="PANTHER" id="PTHR23516">
    <property type="entry name" value="SAM (S-ADENOSYL METHIONINE) TRANSPORTER"/>
    <property type="match status" value="1"/>
</dbReference>
<comment type="caution">
    <text evidence="13">The sequence shown here is derived from an EMBL/GenBank/DDBJ whole genome shotgun (WGS) entry which is preliminary data.</text>
</comment>
<reference evidence="13 14" key="1">
    <citation type="journal article" date="2014" name="Genome Announc.">
        <title>Draft genome sequence of the pathogenic fungus Scedosporium apiospermum.</title>
        <authorList>
            <person name="Vandeputte P."/>
            <person name="Ghamrawi S."/>
            <person name="Rechenmann M."/>
            <person name="Iltis A."/>
            <person name="Giraud S."/>
            <person name="Fleury M."/>
            <person name="Thornton C."/>
            <person name="Delhaes L."/>
            <person name="Meyer W."/>
            <person name="Papon N."/>
            <person name="Bouchara J.P."/>
        </authorList>
    </citation>
    <scope>NUCLEOTIDE SEQUENCE [LARGE SCALE GENOMIC DNA]</scope>
    <source>
        <strain evidence="13 14">IHEM 14462</strain>
    </source>
</reference>
<accession>A0A084GDX6</accession>
<dbReference type="GO" id="GO:0006811">
    <property type="term" value="P:monoatomic ion transport"/>
    <property type="evidence" value="ECO:0007669"/>
    <property type="project" value="UniProtKB-KW"/>
</dbReference>
<evidence type="ECO:0000313" key="13">
    <source>
        <dbReference type="EMBL" id="KEZ45538.1"/>
    </source>
</evidence>
<keyword evidence="7 12" id="KW-1133">Transmembrane helix</keyword>
<evidence type="ECO:0000256" key="7">
    <source>
        <dbReference type="ARBA" id="ARBA00022989"/>
    </source>
</evidence>
<dbReference type="EMBL" id="JOWA01000077">
    <property type="protein sequence ID" value="KEZ45538.1"/>
    <property type="molecule type" value="Genomic_DNA"/>
</dbReference>
<dbReference type="KEGG" id="sapo:SAPIO_CDS1871"/>
<gene>
    <name evidence="13" type="ORF">SAPIO_CDS1871</name>
</gene>
<feature type="transmembrane region" description="Helical" evidence="12">
    <location>
        <begin position="108"/>
        <end position="129"/>
    </location>
</feature>
<evidence type="ECO:0000313" key="14">
    <source>
        <dbReference type="Proteomes" id="UP000028545"/>
    </source>
</evidence>
<dbReference type="Proteomes" id="UP000028545">
    <property type="component" value="Unassembled WGS sequence"/>
</dbReference>
<comment type="function">
    <text evidence="1">Mediates high-affinity intracellular uptake of the rare oligo-element molybdenum.</text>
</comment>
<dbReference type="OrthoDB" id="263957at2759"/>
<dbReference type="OMA" id="MMSTESY"/>
<dbReference type="GO" id="GO:0015098">
    <property type="term" value="F:molybdate ion transmembrane transporter activity"/>
    <property type="evidence" value="ECO:0007669"/>
    <property type="project" value="InterPro"/>
</dbReference>
<keyword evidence="8" id="KW-0406">Ion transport</keyword>
<evidence type="ECO:0000256" key="9">
    <source>
        <dbReference type="ARBA" id="ARBA00023136"/>
    </source>
</evidence>
<keyword evidence="4" id="KW-0813">Transport</keyword>
<evidence type="ECO:0000256" key="8">
    <source>
        <dbReference type="ARBA" id="ARBA00023065"/>
    </source>
</evidence>
<evidence type="ECO:0000256" key="2">
    <source>
        <dbReference type="ARBA" id="ARBA00004651"/>
    </source>
</evidence>
<feature type="transmembrane region" description="Helical" evidence="12">
    <location>
        <begin position="135"/>
        <end position="157"/>
    </location>
</feature>
<dbReference type="GO" id="GO:0005886">
    <property type="term" value="C:plasma membrane"/>
    <property type="evidence" value="ECO:0007669"/>
    <property type="project" value="UniProtKB-SubCell"/>
</dbReference>
<keyword evidence="5" id="KW-1003">Cell membrane</keyword>
<protein>
    <recommendedName>
        <fullName evidence="3">Molybdate-anion transporter</fullName>
    </recommendedName>
    <alternativeName>
        <fullName evidence="10">Major facilitator superfamily domain-containing protein 5</fullName>
    </alternativeName>
    <alternativeName>
        <fullName evidence="11">Molybdate transporter 2 homolog</fullName>
    </alternativeName>
</protein>
<dbReference type="Pfam" id="PF05631">
    <property type="entry name" value="MFS_5"/>
    <property type="match status" value="1"/>
</dbReference>
<keyword evidence="9 12" id="KW-0472">Membrane</keyword>
<evidence type="ECO:0000256" key="12">
    <source>
        <dbReference type="SAM" id="Phobius"/>
    </source>
</evidence>
<dbReference type="VEuPathDB" id="FungiDB:SAPIO_CDS1871"/>
<evidence type="ECO:0000256" key="3">
    <source>
        <dbReference type="ARBA" id="ARBA00021242"/>
    </source>
</evidence>
<evidence type="ECO:0000256" key="5">
    <source>
        <dbReference type="ARBA" id="ARBA00022475"/>
    </source>
</evidence>
<feature type="transmembrane region" description="Helical" evidence="12">
    <location>
        <begin position="37"/>
        <end position="61"/>
    </location>
</feature>
<evidence type="ECO:0000256" key="10">
    <source>
        <dbReference type="ARBA" id="ARBA00030646"/>
    </source>
</evidence>
<dbReference type="PANTHER" id="PTHR23516:SF1">
    <property type="entry name" value="MOLYBDATE-ANION TRANSPORTER"/>
    <property type="match status" value="1"/>
</dbReference>
<dbReference type="Gene3D" id="1.20.1250.20">
    <property type="entry name" value="MFS general substrate transporter like domains"/>
    <property type="match status" value="1"/>
</dbReference>
<sequence length="218" mass="23605">MSPMIAIAMGGENNGALSSKGVSIKDSLKAITSDARIMAILLATTSFESAMYLFVFFWSAALKSARTSTAHSPDEVEELPFGLIFACFMCAMMAGSCIFNLKRPGFQGATLVLMSALLIACVGLSSASMMSTESYVFYAFIAVETSIGLYFPAINLLKSEVVSDEIRGSTYSLMRLPLNLFVVITHSLDEEGDSHRNNVFVILAVLLLISSEVVRRCF</sequence>
<name>A0A084GDX6_PSEDA</name>
<evidence type="ECO:0000256" key="11">
    <source>
        <dbReference type="ARBA" id="ARBA00032555"/>
    </source>
</evidence>
<keyword evidence="14" id="KW-1185">Reference proteome</keyword>
<proteinExistence type="predicted"/>
<dbReference type="InterPro" id="IPR036259">
    <property type="entry name" value="MFS_trans_sf"/>
</dbReference>
<evidence type="ECO:0000256" key="1">
    <source>
        <dbReference type="ARBA" id="ARBA00003019"/>
    </source>
</evidence>
<dbReference type="RefSeq" id="XP_016645337.1">
    <property type="nucleotide sequence ID" value="XM_016785040.1"/>
</dbReference>
<dbReference type="AlphaFoldDB" id="A0A084GDX6"/>
<dbReference type="GeneID" id="27720943"/>
<evidence type="ECO:0000256" key="4">
    <source>
        <dbReference type="ARBA" id="ARBA00022448"/>
    </source>
</evidence>
<dbReference type="HOGENOM" id="CLU_1434295_0_0_1"/>
<comment type="subcellular location">
    <subcellularLocation>
        <location evidence="2">Cell membrane</location>
        <topology evidence="2">Multi-pass membrane protein</topology>
    </subcellularLocation>
</comment>
<feature type="transmembrane region" description="Helical" evidence="12">
    <location>
        <begin position="81"/>
        <end position="101"/>
    </location>
</feature>
<dbReference type="InterPro" id="IPR008509">
    <property type="entry name" value="MOT2/MFSD5"/>
</dbReference>
<keyword evidence="6 12" id="KW-0812">Transmembrane</keyword>
<evidence type="ECO:0000256" key="6">
    <source>
        <dbReference type="ARBA" id="ARBA00022692"/>
    </source>
</evidence>